<dbReference type="EnsemblPlants" id="TraesCS4A02G496800.1">
    <property type="protein sequence ID" value="TraesCS4A02G496800.1"/>
    <property type="gene ID" value="TraesCS4A02G496800"/>
</dbReference>
<dbReference type="PRINTS" id="PR00364">
    <property type="entry name" value="DISEASERSIST"/>
</dbReference>
<keyword evidence="12" id="KW-1185">Reference proteome</keyword>
<proteinExistence type="inferred from homology"/>
<dbReference type="Pfam" id="PF23559">
    <property type="entry name" value="WHD_DRP"/>
    <property type="match status" value="1"/>
</dbReference>
<name>A0A3B6I7N9_WHEAT</name>
<dbReference type="Gramene" id="TraesCS4A02G496800.1">
    <property type="protein sequence ID" value="TraesCS4A02G496800.1"/>
    <property type="gene ID" value="TraesCS4A02G496800"/>
</dbReference>
<dbReference type="Gramene" id="TraesCS4A03G1247600.1">
    <property type="protein sequence ID" value="TraesCS4A03G1247600.1.CDS"/>
    <property type="gene ID" value="TraesCS4A03G1247600"/>
</dbReference>
<reference evidence="11" key="1">
    <citation type="submission" date="2018-08" db="EMBL/GenBank/DDBJ databases">
        <authorList>
            <person name="Rossello M."/>
        </authorList>
    </citation>
    <scope>NUCLEOTIDE SEQUENCE [LARGE SCALE GENOMIC DNA]</scope>
    <source>
        <strain evidence="11">cv. Chinese Spring</strain>
    </source>
</reference>
<dbReference type="GO" id="GO:0005524">
    <property type="term" value="F:ATP binding"/>
    <property type="evidence" value="ECO:0007669"/>
    <property type="project" value="UniProtKB-KW"/>
</dbReference>
<dbReference type="InterPro" id="IPR058922">
    <property type="entry name" value="WHD_DRP"/>
</dbReference>
<evidence type="ECO:0000256" key="6">
    <source>
        <dbReference type="ARBA" id="ARBA00022840"/>
    </source>
</evidence>
<dbReference type="Gramene" id="TraesKAR4A01G0485170.1">
    <property type="protein sequence ID" value="cds.TraesKAR4A01G0485170.1"/>
    <property type="gene ID" value="TraesKAR4A01G0485170"/>
</dbReference>
<evidence type="ECO:0008006" key="13">
    <source>
        <dbReference type="Google" id="ProtNLM"/>
    </source>
</evidence>
<comment type="similarity">
    <text evidence="1">Belongs to the disease resistance NB-LRR family.</text>
</comment>
<feature type="domain" description="Disease resistance protein winged helix" evidence="9">
    <location>
        <begin position="430"/>
        <end position="505"/>
    </location>
</feature>
<evidence type="ECO:0000313" key="11">
    <source>
        <dbReference type="EnsemblPlants" id="TraesCS4A02G496800.1"/>
    </source>
</evidence>
<dbReference type="Gene3D" id="3.40.50.300">
    <property type="entry name" value="P-loop containing nucleotide triphosphate hydrolases"/>
    <property type="match status" value="1"/>
</dbReference>
<evidence type="ECO:0000259" key="7">
    <source>
        <dbReference type="Pfam" id="PF00931"/>
    </source>
</evidence>
<dbReference type="Gene3D" id="1.20.5.4130">
    <property type="match status" value="1"/>
</dbReference>
<dbReference type="Gene3D" id="1.10.8.430">
    <property type="entry name" value="Helical domain of apoptotic protease-activating factors"/>
    <property type="match status" value="1"/>
</dbReference>
<dbReference type="Pfam" id="PF00931">
    <property type="entry name" value="NB-ARC"/>
    <property type="match status" value="1"/>
</dbReference>
<keyword evidence="6" id="KW-0067">ATP-binding</keyword>
<evidence type="ECO:0000256" key="4">
    <source>
        <dbReference type="ARBA" id="ARBA00022741"/>
    </source>
</evidence>
<keyword evidence="2" id="KW-0433">Leucine-rich repeat</keyword>
<dbReference type="GO" id="GO:0043531">
    <property type="term" value="F:ADP binding"/>
    <property type="evidence" value="ECO:0007669"/>
    <property type="project" value="InterPro"/>
</dbReference>
<dbReference type="Proteomes" id="UP000019116">
    <property type="component" value="Chromosome 4A"/>
</dbReference>
<protein>
    <recommendedName>
        <fullName evidence="13">NB-ARC domain-containing protein</fullName>
    </recommendedName>
</protein>
<dbReference type="GO" id="GO:0006952">
    <property type="term" value="P:defense response"/>
    <property type="evidence" value="ECO:0007669"/>
    <property type="project" value="UniProtKB-KW"/>
</dbReference>
<evidence type="ECO:0000259" key="8">
    <source>
        <dbReference type="Pfam" id="PF18052"/>
    </source>
</evidence>
<accession>A0A3B6I7N9</accession>
<evidence type="ECO:0000256" key="2">
    <source>
        <dbReference type="ARBA" id="ARBA00022614"/>
    </source>
</evidence>
<sequence length="947" mass="107031">MGSLLIPLVGSLAAKAGDALVGELLRAWGLDKSRRKLERHLAAVQCILLDADVKSRTNPAVRRRINNLKTAAYHADDVLDDFRYEALRLGAAQIRPYSTARKMLSYFTTNSPVVFRLSMSRKMKDALEMIDELVVEMNNFHFLPHAEAPSIDHPQTHSRVNESEIVGRQNEKEQVVKILLDYSYNSEENNSNVMVLPIVGMGGIGKTTLAQLVHNDGRVQDHFELVLWVCVSDKFVIEEIIRSIIEVATMKKCHLTQMEALQKELCGVLGKKRYLLVLDDVWNEDRQKWDVMRSLLCSNTGLDSAIIVTSRSDQVASIMGTLPSHRISVLNEDQSWELFHRNTFEREVEKQMELISMAKSIVQECKGLPLAIKTMATLLFSKHHNQWFSVRDSDVWKNGILTTTGTVPALQLSYDHLSSEAKICVSFCAIFPKDSLMDKDMLIQLWMANEFIASETRGQQIFDLLVWRCFLQDVTIQKNPHTRSLDRLIHRSTTCKMHDLMHDLANSVNGNDCTILQEFSSCQEIPEGYTYGTSLHHEVRHLSLDYVSNYTITAMEEVLAPQARTILFPIGRNVTPCDVKSVSMAKSKFMSLRALKTFSIETHMTNLKHLHYLDCSNSNISALPEATAMLYSLQTLKLNGCRNLQKLPEGMRYMSSLRHIFLVGCISLERMPQGTSQLSSLQTLTSYVIDSDAARGIDQLKDMNLGGALILTELRKVHSPENAKQGNMSGKHNLKRLLFDWYGPYKPNNGGELDTNAEGILEALRPHKRLDVLVLSHYTGAKLSSWMHSSTLLEHLSELTLRRCKNCNVLPPLWQLPSLTRLELEGLDSLTSICVGNDDTDNGESCISPSPLFPKLETMMLVNMPKLERWSQEVTVQVSVVSFPQLKTLDIFVCPRLETVPEGLMQQLPALERLHVVDCPNLHGAFSRGGAYWNLVERIPDIYVMLI</sequence>
<feature type="domain" description="NB-ARC" evidence="7">
    <location>
        <begin position="188"/>
        <end position="348"/>
    </location>
</feature>
<dbReference type="AlphaFoldDB" id="A0A3B6I7N9"/>
<dbReference type="PANTHER" id="PTHR36766:SF40">
    <property type="entry name" value="DISEASE RESISTANCE PROTEIN RGA3"/>
    <property type="match status" value="1"/>
</dbReference>
<dbReference type="OMA" id="HIQIFAY"/>
<dbReference type="Pfam" id="PF18052">
    <property type="entry name" value="Rx_N"/>
    <property type="match status" value="1"/>
</dbReference>
<dbReference type="SUPFAM" id="SSF52540">
    <property type="entry name" value="P-loop containing nucleoside triphosphate hydrolases"/>
    <property type="match status" value="1"/>
</dbReference>
<dbReference type="InterPro" id="IPR032675">
    <property type="entry name" value="LRR_dom_sf"/>
</dbReference>
<evidence type="ECO:0000259" key="10">
    <source>
        <dbReference type="Pfam" id="PF25019"/>
    </source>
</evidence>
<keyword evidence="4" id="KW-0547">Nucleotide-binding</keyword>
<evidence type="ECO:0000256" key="5">
    <source>
        <dbReference type="ARBA" id="ARBA00022821"/>
    </source>
</evidence>
<dbReference type="InterPro" id="IPR027417">
    <property type="entry name" value="P-loop_NTPase"/>
</dbReference>
<evidence type="ECO:0000259" key="9">
    <source>
        <dbReference type="Pfam" id="PF23559"/>
    </source>
</evidence>
<dbReference type="Gene3D" id="1.10.10.10">
    <property type="entry name" value="Winged helix-like DNA-binding domain superfamily/Winged helix DNA-binding domain"/>
    <property type="match status" value="1"/>
</dbReference>
<dbReference type="OrthoDB" id="786390at2759"/>
<dbReference type="Gramene" id="TraesWEE_scaffold_021927_01G000100.1">
    <property type="protein sequence ID" value="TraesWEE_scaffold_021927_01G000100.1"/>
    <property type="gene ID" value="TraesWEE_scaffold_021927_01G000100"/>
</dbReference>
<dbReference type="SMR" id="A0A3B6I7N9"/>
<dbReference type="Gene3D" id="3.80.10.10">
    <property type="entry name" value="Ribonuclease Inhibitor"/>
    <property type="match status" value="2"/>
</dbReference>
<dbReference type="InterPro" id="IPR056789">
    <property type="entry name" value="LRR_R13L1-DRL21"/>
</dbReference>
<dbReference type="InterPro" id="IPR036388">
    <property type="entry name" value="WH-like_DNA-bd_sf"/>
</dbReference>
<evidence type="ECO:0000256" key="1">
    <source>
        <dbReference type="ARBA" id="ARBA00008894"/>
    </source>
</evidence>
<dbReference type="InterPro" id="IPR041118">
    <property type="entry name" value="Rx_N"/>
</dbReference>
<dbReference type="PANTHER" id="PTHR36766">
    <property type="entry name" value="PLANT BROAD-SPECTRUM MILDEW RESISTANCE PROTEIN RPW8"/>
    <property type="match status" value="1"/>
</dbReference>
<dbReference type="Gramene" id="TraesRN4A0101271200.1">
    <property type="protein sequence ID" value="TraesRN4A0101271200.1"/>
    <property type="gene ID" value="TraesRN4A0101271200"/>
</dbReference>
<feature type="domain" description="R13L1/DRL21-like LRR repeat region" evidence="10">
    <location>
        <begin position="697"/>
        <end position="826"/>
    </location>
</feature>
<dbReference type="STRING" id="4565.A0A3B6I7N9"/>
<keyword evidence="3" id="KW-0677">Repeat</keyword>
<organism evidence="11">
    <name type="scientific">Triticum aestivum</name>
    <name type="common">Wheat</name>
    <dbReference type="NCBI Taxonomy" id="4565"/>
    <lineage>
        <taxon>Eukaryota</taxon>
        <taxon>Viridiplantae</taxon>
        <taxon>Streptophyta</taxon>
        <taxon>Embryophyta</taxon>
        <taxon>Tracheophyta</taxon>
        <taxon>Spermatophyta</taxon>
        <taxon>Magnoliopsida</taxon>
        <taxon>Liliopsida</taxon>
        <taxon>Poales</taxon>
        <taxon>Poaceae</taxon>
        <taxon>BOP clade</taxon>
        <taxon>Pooideae</taxon>
        <taxon>Triticodae</taxon>
        <taxon>Triticeae</taxon>
        <taxon>Triticinae</taxon>
        <taxon>Triticum</taxon>
    </lineage>
</organism>
<dbReference type="FunFam" id="3.40.50.300:FF:001091">
    <property type="entry name" value="Probable disease resistance protein At1g61300"/>
    <property type="match status" value="1"/>
</dbReference>
<evidence type="ECO:0000256" key="3">
    <source>
        <dbReference type="ARBA" id="ARBA00022737"/>
    </source>
</evidence>
<reference evidence="11" key="2">
    <citation type="submission" date="2018-10" db="UniProtKB">
        <authorList>
            <consortium name="EnsemblPlants"/>
        </authorList>
    </citation>
    <scope>IDENTIFICATION</scope>
</reference>
<dbReference type="SUPFAM" id="SSF52058">
    <property type="entry name" value="L domain-like"/>
    <property type="match status" value="1"/>
</dbReference>
<keyword evidence="5" id="KW-0611">Plant defense</keyword>
<evidence type="ECO:0000313" key="12">
    <source>
        <dbReference type="Proteomes" id="UP000019116"/>
    </source>
</evidence>
<dbReference type="InterPro" id="IPR042197">
    <property type="entry name" value="Apaf_helical"/>
</dbReference>
<feature type="domain" description="Disease resistance N-terminal" evidence="8">
    <location>
        <begin position="9"/>
        <end position="90"/>
    </location>
</feature>
<dbReference type="InterPro" id="IPR002182">
    <property type="entry name" value="NB-ARC"/>
</dbReference>
<dbReference type="Pfam" id="PF25019">
    <property type="entry name" value="LRR_R13L1-DRL21"/>
    <property type="match status" value="1"/>
</dbReference>
<dbReference type="GO" id="GO:0051707">
    <property type="term" value="P:response to other organism"/>
    <property type="evidence" value="ECO:0007669"/>
    <property type="project" value="UniProtKB-ARBA"/>
</dbReference>